<name>A0A5K1U779_ENTHI</name>
<dbReference type="VEuPathDB" id="AmoebaDB:EHI_169930"/>
<dbReference type="AlphaFoldDB" id="A0A5K1U779"/>
<dbReference type="PANTHER" id="PTHR38092">
    <property type="entry name" value="REGULATOR CUDA, PUTATIVE-RELATED"/>
    <property type="match status" value="1"/>
</dbReference>
<dbReference type="VEuPathDB" id="AmoebaDB:EHI5A_016910"/>
<proteinExistence type="predicted"/>
<sequence>MSENTLFIERQTSVMTEMVKGEEILVVVKQCNFVLTISSNTRVLEGAEICCELLYDSPELKPVSFINQPPIKYKALQASEHSLNVECKLNVLSSQHEDHFFRVKVTVLLEGKNIGDVLSSPIRSISKLDPHKKELIKKKKSEARIVIHSTEKKPKAISYLEENKNIKSFTLTNLLTILSQNTTLLEQIKQKQSNEDDLSSLENGFLCFIDRYNQSGRRKNLIIDAIARLNDTSLQGLDEISNVVEATLPDERRRTSTEYDYPYSLRNTQRDYPIPSFIPPPAKPFINYTNPFLR</sequence>
<gene>
    <name evidence="1" type="ORF">CL6EHI_169930</name>
</gene>
<dbReference type="PANTHER" id="PTHR38092:SF1">
    <property type="entry name" value="TRANSCRIPTIONAL REGULATOR CUDA-RELATED"/>
    <property type="match status" value="1"/>
</dbReference>
<dbReference type="VEuPathDB" id="AmoebaDB:EHI8A_004040"/>
<dbReference type="VEuPathDB" id="AmoebaDB:EHI7A_005780"/>
<organism evidence="1 2">
    <name type="scientific">Entamoeba histolytica</name>
    <dbReference type="NCBI Taxonomy" id="5759"/>
    <lineage>
        <taxon>Eukaryota</taxon>
        <taxon>Amoebozoa</taxon>
        <taxon>Evosea</taxon>
        <taxon>Archamoebae</taxon>
        <taxon>Mastigamoebida</taxon>
        <taxon>Entamoebidae</taxon>
        <taxon>Entamoeba</taxon>
    </lineage>
</organism>
<comment type="caution">
    <text evidence="1">The sequence shown here is derived from an EMBL/GenBank/DDBJ whole genome shotgun (WGS) entry which is preliminary data.</text>
</comment>
<dbReference type="EMBL" id="BDEQ01000001">
    <property type="protein sequence ID" value="GAT94991.1"/>
    <property type="molecule type" value="Genomic_DNA"/>
</dbReference>
<accession>A0A5K1U779</accession>
<dbReference type="OMA" id="QQNFRRE"/>
<evidence type="ECO:0000313" key="2">
    <source>
        <dbReference type="Proteomes" id="UP000078387"/>
    </source>
</evidence>
<protein>
    <submittedName>
        <fullName evidence="1">Uncharacterized protein</fullName>
    </submittedName>
</protein>
<evidence type="ECO:0000313" key="1">
    <source>
        <dbReference type="EMBL" id="GAT94991.1"/>
    </source>
</evidence>
<dbReference type="InterPro" id="IPR040430">
    <property type="entry name" value="CudA-like"/>
</dbReference>
<reference evidence="1 2" key="1">
    <citation type="submission" date="2016-05" db="EMBL/GenBank/DDBJ databases">
        <title>First whole genome sequencing of Entamoeba histolytica HM1:IMSS-clone-6.</title>
        <authorList>
            <person name="Mukherjee Avik.K."/>
            <person name="Izumyama S."/>
            <person name="Nakada-Tsukui K."/>
            <person name="Nozaki T."/>
        </authorList>
    </citation>
    <scope>NUCLEOTIDE SEQUENCE [LARGE SCALE GENOMIC DNA]</scope>
    <source>
        <strain evidence="1 2">HM1:IMSS clone 6</strain>
    </source>
</reference>
<dbReference type="VEuPathDB" id="AmoebaDB:KM1_017310"/>
<dbReference type="Proteomes" id="UP000078387">
    <property type="component" value="Unassembled WGS sequence"/>
</dbReference>